<gene>
    <name evidence="2" type="ORF">GCM10023175_13130</name>
</gene>
<evidence type="ECO:0008006" key="4">
    <source>
        <dbReference type="Google" id="ProtNLM"/>
    </source>
</evidence>
<reference evidence="3" key="1">
    <citation type="journal article" date="2019" name="Int. J. Syst. Evol. Microbiol.">
        <title>The Global Catalogue of Microorganisms (GCM) 10K type strain sequencing project: providing services to taxonomists for standard genome sequencing and annotation.</title>
        <authorList>
            <consortium name="The Broad Institute Genomics Platform"/>
            <consortium name="The Broad Institute Genome Sequencing Center for Infectious Disease"/>
            <person name="Wu L."/>
            <person name="Ma J."/>
        </authorList>
    </citation>
    <scope>NUCLEOTIDE SEQUENCE [LARGE SCALE GENOMIC DNA]</scope>
    <source>
        <strain evidence="3">JCM 17906</strain>
    </source>
</reference>
<evidence type="ECO:0000256" key="1">
    <source>
        <dbReference type="SAM" id="Phobius"/>
    </source>
</evidence>
<sequence>MVHMTRALSAVSDPGDTWGISGPAFLLGYGVLILVVLIAGVRERRRLARAARGAGQGRDWANLPQEIAYLNGGADLAVYSALSALHLAGVLQPAGKGQVQTGGRLGSEATPLERAVHAAAATPIALRRLPFHSAVAAALVAVRERLVADGLLLTRERRDAIRRVGFWMLAVAALGLVRIVAGVANARAVGLLVVLVIVAAVISVVWFARAPERTSAAAPLLAELRDRFDTLHPTMRPDWVANGARAAAVGVAVFGVGALWASAPAFADELELQKAAALGGSGGSGGYVDGGSSSGCGGGGSSCGGGGGGGGCGG</sequence>
<evidence type="ECO:0000313" key="2">
    <source>
        <dbReference type="EMBL" id="GAA4540471.1"/>
    </source>
</evidence>
<name>A0ABP8RJ92_9PSEU</name>
<dbReference type="Proteomes" id="UP001501598">
    <property type="component" value="Unassembled WGS sequence"/>
</dbReference>
<feature type="transmembrane region" description="Helical" evidence="1">
    <location>
        <begin position="189"/>
        <end position="208"/>
    </location>
</feature>
<comment type="caution">
    <text evidence="2">The sequence shown here is derived from an EMBL/GenBank/DDBJ whole genome shotgun (WGS) entry which is preliminary data.</text>
</comment>
<protein>
    <recommendedName>
        <fullName evidence="4">TIGR04222 domain-containing protein</fullName>
    </recommendedName>
</protein>
<accession>A0ABP8RJ92</accession>
<evidence type="ECO:0000313" key="3">
    <source>
        <dbReference type="Proteomes" id="UP001501598"/>
    </source>
</evidence>
<proteinExistence type="predicted"/>
<dbReference type="InterPro" id="IPR026467">
    <property type="entry name" value="Ser/Gly_Cys_C_dom"/>
</dbReference>
<feature type="transmembrane region" description="Helical" evidence="1">
    <location>
        <begin position="20"/>
        <end position="41"/>
    </location>
</feature>
<organism evidence="2 3">
    <name type="scientific">Pseudonocardia xishanensis</name>
    <dbReference type="NCBI Taxonomy" id="630995"/>
    <lineage>
        <taxon>Bacteria</taxon>
        <taxon>Bacillati</taxon>
        <taxon>Actinomycetota</taxon>
        <taxon>Actinomycetes</taxon>
        <taxon>Pseudonocardiales</taxon>
        <taxon>Pseudonocardiaceae</taxon>
        <taxon>Pseudonocardia</taxon>
    </lineage>
</organism>
<feature type="transmembrane region" description="Helical" evidence="1">
    <location>
        <begin position="164"/>
        <end position="183"/>
    </location>
</feature>
<keyword evidence="1" id="KW-0812">Transmembrane</keyword>
<keyword evidence="1" id="KW-1133">Transmembrane helix</keyword>
<keyword evidence="3" id="KW-1185">Reference proteome</keyword>
<dbReference type="EMBL" id="BAABGT010000021">
    <property type="protein sequence ID" value="GAA4540471.1"/>
    <property type="molecule type" value="Genomic_DNA"/>
</dbReference>
<keyword evidence="1" id="KW-0472">Membrane</keyword>
<dbReference type="NCBIfam" id="TIGR04222">
    <property type="entry name" value="near_uncomplex"/>
    <property type="match status" value="1"/>
</dbReference>